<name>A0ABR2QIX0_9ROSI</name>
<protein>
    <submittedName>
        <fullName evidence="2">Uncharacterized protein</fullName>
    </submittedName>
</protein>
<dbReference type="EMBL" id="JBBPBN010000037">
    <property type="protein sequence ID" value="KAK9000608.1"/>
    <property type="molecule type" value="Genomic_DNA"/>
</dbReference>
<reference evidence="2 3" key="1">
    <citation type="journal article" date="2024" name="G3 (Bethesda)">
        <title>Genome assembly of Hibiscus sabdariffa L. provides insights into metabolisms of medicinal natural products.</title>
        <authorList>
            <person name="Kim T."/>
        </authorList>
    </citation>
    <scope>NUCLEOTIDE SEQUENCE [LARGE SCALE GENOMIC DNA]</scope>
    <source>
        <strain evidence="2">TK-2024</strain>
        <tissue evidence="2">Old leaves</tissue>
    </source>
</reference>
<feature type="compositionally biased region" description="Acidic residues" evidence="1">
    <location>
        <begin position="181"/>
        <end position="190"/>
    </location>
</feature>
<dbReference type="Proteomes" id="UP001396334">
    <property type="component" value="Unassembled WGS sequence"/>
</dbReference>
<keyword evidence="3" id="KW-1185">Reference proteome</keyword>
<organism evidence="2 3">
    <name type="scientific">Hibiscus sabdariffa</name>
    <name type="common">roselle</name>
    <dbReference type="NCBI Taxonomy" id="183260"/>
    <lineage>
        <taxon>Eukaryota</taxon>
        <taxon>Viridiplantae</taxon>
        <taxon>Streptophyta</taxon>
        <taxon>Embryophyta</taxon>
        <taxon>Tracheophyta</taxon>
        <taxon>Spermatophyta</taxon>
        <taxon>Magnoliopsida</taxon>
        <taxon>eudicotyledons</taxon>
        <taxon>Gunneridae</taxon>
        <taxon>Pentapetalae</taxon>
        <taxon>rosids</taxon>
        <taxon>malvids</taxon>
        <taxon>Malvales</taxon>
        <taxon>Malvaceae</taxon>
        <taxon>Malvoideae</taxon>
        <taxon>Hibiscus</taxon>
    </lineage>
</organism>
<feature type="compositionally biased region" description="Low complexity" evidence="1">
    <location>
        <begin position="92"/>
        <end position="109"/>
    </location>
</feature>
<evidence type="ECO:0000256" key="1">
    <source>
        <dbReference type="SAM" id="MobiDB-lite"/>
    </source>
</evidence>
<comment type="caution">
    <text evidence="2">The sequence shown here is derived from an EMBL/GenBank/DDBJ whole genome shotgun (WGS) entry which is preliminary data.</text>
</comment>
<sequence>MVTTRNRASNPPQAPTRPPAVYGGNRRRFTATPIIDIPSSSESGNNNATRDPPPPNIRLDRRAPCNPSPSDFSIPPRDSAGPSRPRAREPSPSDTFYSMPSMSHSQSMPDAHSTYSYVHDLPNDPEVNSEPVDIAPLMVWDPLNGFSGFEFPNVPPQPSPEPTHSARSRHSPPPSFASSFEGEDADDDHTDGDYRARRRRGRAFAVPSDEVLQGYLDFDNEDDVRFRSV</sequence>
<feature type="compositionally biased region" description="Polar residues" evidence="1">
    <location>
        <begin position="1"/>
        <end position="11"/>
    </location>
</feature>
<evidence type="ECO:0000313" key="2">
    <source>
        <dbReference type="EMBL" id="KAK9000608.1"/>
    </source>
</evidence>
<feature type="region of interest" description="Disordered" evidence="1">
    <location>
        <begin position="1"/>
        <end position="130"/>
    </location>
</feature>
<evidence type="ECO:0000313" key="3">
    <source>
        <dbReference type="Proteomes" id="UP001396334"/>
    </source>
</evidence>
<accession>A0ABR2QIX0</accession>
<proteinExistence type="predicted"/>
<feature type="region of interest" description="Disordered" evidence="1">
    <location>
        <begin position="146"/>
        <end position="203"/>
    </location>
</feature>
<gene>
    <name evidence="2" type="ORF">V6N11_081097</name>
</gene>
<feature type="compositionally biased region" description="Polar residues" evidence="1">
    <location>
        <begin position="38"/>
        <end position="49"/>
    </location>
</feature>